<feature type="region of interest" description="Disordered" evidence="5">
    <location>
        <begin position="711"/>
        <end position="732"/>
    </location>
</feature>
<dbReference type="Pfam" id="PF04434">
    <property type="entry name" value="SWIM"/>
    <property type="match status" value="1"/>
</dbReference>
<evidence type="ECO:0000313" key="8">
    <source>
        <dbReference type="Proteomes" id="UP000032141"/>
    </source>
</evidence>
<dbReference type="OMA" id="CMTHEIN"/>
<organism evidence="7 8">
    <name type="scientific">Brassica oleracea var. oleracea</name>
    <dbReference type="NCBI Taxonomy" id="109376"/>
    <lineage>
        <taxon>Eukaryota</taxon>
        <taxon>Viridiplantae</taxon>
        <taxon>Streptophyta</taxon>
        <taxon>Embryophyta</taxon>
        <taxon>Tracheophyta</taxon>
        <taxon>Spermatophyta</taxon>
        <taxon>Magnoliopsida</taxon>
        <taxon>eudicotyledons</taxon>
        <taxon>Gunneridae</taxon>
        <taxon>Pentapetalae</taxon>
        <taxon>rosids</taxon>
        <taxon>malvids</taxon>
        <taxon>Brassicales</taxon>
        <taxon>Brassicaceae</taxon>
        <taxon>Brassiceae</taxon>
        <taxon>Brassica</taxon>
    </lineage>
</organism>
<dbReference type="Gramene" id="Bo2g088740.1">
    <property type="protein sequence ID" value="Bo2g088740.1"/>
    <property type="gene ID" value="Bo2g088740"/>
</dbReference>
<dbReference type="PANTHER" id="PTHR31973">
    <property type="entry name" value="POLYPROTEIN, PUTATIVE-RELATED"/>
    <property type="match status" value="1"/>
</dbReference>
<evidence type="ECO:0000256" key="5">
    <source>
        <dbReference type="SAM" id="MobiDB-lite"/>
    </source>
</evidence>
<dbReference type="Proteomes" id="UP000032141">
    <property type="component" value="Chromosome C2"/>
</dbReference>
<dbReference type="AlphaFoldDB" id="A0A0D3AQZ4"/>
<dbReference type="SMART" id="SM00575">
    <property type="entry name" value="ZnF_PMZ"/>
    <property type="match status" value="1"/>
</dbReference>
<dbReference type="GO" id="GO:0008270">
    <property type="term" value="F:zinc ion binding"/>
    <property type="evidence" value="ECO:0007669"/>
    <property type="project" value="UniProtKB-KW"/>
</dbReference>
<keyword evidence="3" id="KW-0862">Zinc</keyword>
<feature type="domain" description="SWIM-type" evidence="6">
    <location>
        <begin position="617"/>
        <end position="649"/>
    </location>
</feature>
<keyword evidence="1" id="KW-0479">Metal-binding</keyword>
<evidence type="ECO:0000313" key="7">
    <source>
        <dbReference type="EnsemblPlants" id="Bo2g088740.1"/>
    </source>
</evidence>
<dbReference type="InterPro" id="IPR006564">
    <property type="entry name" value="Znf_PMZ"/>
</dbReference>
<dbReference type="InterPro" id="IPR007527">
    <property type="entry name" value="Znf_SWIM"/>
</dbReference>
<evidence type="ECO:0000256" key="3">
    <source>
        <dbReference type="ARBA" id="ARBA00022833"/>
    </source>
</evidence>
<dbReference type="STRING" id="109376.A0A0D3AQZ4"/>
<evidence type="ECO:0000256" key="1">
    <source>
        <dbReference type="ARBA" id="ARBA00022723"/>
    </source>
</evidence>
<dbReference type="PANTHER" id="PTHR31973:SF187">
    <property type="entry name" value="MUTATOR TRANSPOSASE MUDRA PROTEIN"/>
    <property type="match status" value="1"/>
</dbReference>
<dbReference type="EnsemblPlants" id="Bo2g088740.1">
    <property type="protein sequence ID" value="Bo2g088740.1"/>
    <property type="gene ID" value="Bo2g088740"/>
</dbReference>
<accession>A0A0D3AQZ4</accession>
<protein>
    <recommendedName>
        <fullName evidence="6">SWIM-type domain-containing protein</fullName>
    </recommendedName>
</protein>
<dbReference type="Pfam" id="PF03108">
    <property type="entry name" value="DBD_Tnp_Mut"/>
    <property type="match status" value="1"/>
</dbReference>
<proteinExistence type="predicted"/>
<dbReference type="HOGENOM" id="CLU_006767_4_0_1"/>
<evidence type="ECO:0000259" key="6">
    <source>
        <dbReference type="PROSITE" id="PS50966"/>
    </source>
</evidence>
<dbReference type="InterPro" id="IPR018289">
    <property type="entry name" value="MULE_transposase_dom"/>
</dbReference>
<dbReference type="Pfam" id="PF10551">
    <property type="entry name" value="MULE"/>
    <property type="match status" value="1"/>
</dbReference>
<keyword evidence="8" id="KW-1185">Reference proteome</keyword>
<evidence type="ECO:0000256" key="4">
    <source>
        <dbReference type="PROSITE-ProRule" id="PRU00325"/>
    </source>
</evidence>
<sequence length="763" mass="87431">MSKNVIIHFKCEGNMYCLVLKHDTEEISFSMVEACVCKKLGVSESNVKLKLSYTPLLVGCDEKCAICDDEDLCGYLLSLDKENRRSELPEKLSRAGKRSSLGMNYEVWHSNDDEIGDKAITLYGGNNQFDKQPERGIVEIEEVSEKGDEEVNVDSNVDGNVYSNCDGNVDSYVDGNVDSNVDGNGDNGRQDTEMRDRHVDVPPVFQQAQFMEEWEDGLGLKIQQEFASKKVVQEVVDRGACKKTFGINVVKSDKERLVIKCPKEGCKWGLRAAKIKKSNMFSIRTYNKMHTCSHGSQSNCNSKRKGTPQLVASLLHDDYPGQMETPPPSSIKALVWTKLGVNISYSTALIGKNEAVSKLRGTPEESFKVMRKVVTVDATFLKNGYGGVLVFATAQDPNRHHYPLAFGVLDGENKDSWSWFFEMFKTVVPDSSELVFMSDRNGSLINAIANVFPKAHHAHCIWHLAQNVKGHVSNVNKEIVQWRFMDIARIYTVPEFDAEYSAFKNRYPSAAKYLEESSEKEKWARCWFPGDRYNIDTSNVVESMNSVFKDARKYSLIPLVDTIIKKTADWFNEHRKETVRGSSERKLVPLVENLCMTHEINSFNLEYSVVGTDGKPYSVNLLEKRCICRFFDIEKYPCHHGIAAYIFYKNTHDNGPVFEFEDLISKYYWTELWALAYYRSIYVVPDRSQWDVPDYIKEMKIIAPKRVEKRGRKKVKRFPSAGERRPRTQNKRRPRQSLQWLLILLCFICTTMENRYYVCVILV</sequence>
<reference evidence="7" key="2">
    <citation type="submission" date="2015-03" db="UniProtKB">
        <authorList>
            <consortium name="EnsemblPlants"/>
        </authorList>
    </citation>
    <scope>IDENTIFICATION</scope>
</reference>
<dbReference type="InterPro" id="IPR018290">
    <property type="entry name" value="MULE_transposase_N"/>
</dbReference>
<reference evidence="7 8" key="1">
    <citation type="journal article" date="2014" name="Genome Biol.">
        <title>Transcriptome and methylome profiling reveals relics of genome dominance in the mesopolyploid Brassica oleracea.</title>
        <authorList>
            <person name="Parkin I.A."/>
            <person name="Koh C."/>
            <person name="Tang H."/>
            <person name="Robinson S.J."/>
            <person name="Kagale S."/>
            <person name="Clarke W.E."/>
            <person name="Town C.D."/>
            <person name="Nixon J."/>
            <person name="Krishnakumar V."/>
            <person name="Bidwell S.L."/>
            <person name="Denoeud F."/>
            <person name="Belcram H."/>
            <person name="Links M.G."/>
            <person name="Just J."/>
            <person name="Clarke C."/>
            <person name="Bender T."/>
            <person name="Huebert T."/>
            <person name="Mason A.S."/>
            <person name="Pires J.C."/>
            <person name="Barker G."/>
            <person name="Moore J."/>
            <person name="Walley P.G."/>
            <person name="Manoli S."/>
            <person name="Batley J."/>
            <person name="Edwards D."/>
            <person name="Nelson M.N."/>
            <person name="Wang X."/>
            <person name="Paterson A.H."/>
            <person name="King G."/>
            <person name="Bancroft I."/>
            <person name="Chalhoub B."/>
            <person name="Sharpe A.G."/>
        </authorList>
    </citation>
    <scope>NUCLEOTIDE SEQUENCE</scope>
    <source>
        <strain evidence="7 8">cv. TO1000</strain>
    </source>
</reference>
<dbReference type="PROSITE" id="PS50966">
    <property type="entry name" value="ZF_SWIM"/>
    <property type="match status" value="1"/>
</dbReference>
<dbReference type="InterPro" id="IPR004332">
    <property type="entry name" value="Transposase_MuDR"/>
</dbReference>
<keyword evidence="2 4" id="KW-0863">Zinc-finger</keyword>
<dbReference type="Pfam" id="PF10532">
    <property type="entry name" value="Plant_all_beta"/>
    <property type="match status" value="1"/>
</dbReference>
<name>A0A0D3AQZ4_BRAOL</name>
<dbReference type="eggNOG" id="ENOG502RJNC">
    <property type="taxonomic scope" value="Eukaryota"/>
</dbReference>
<evidence type="ECO:0000256" key="2">
    <source>
        <dbReference type="ARBA" id="ARBA00022771"/>
    </source>
</evidence>